<evidence type="ECO:0000256" key="3">
    <source>
        <dbReference type="ARBA" id="ARBA00023027"/>
    </source>
</evidence>
<comment type="similarity">
    <text evidence="1">Belongs to the Gfo/Idh/MocA family.</text>
</comment>
<dbReference type="InterPro" id="IPR051317">
    <property type="entry name" value="Gfo/Idh/MocA_oxidoreduct"/>
</dbReference>
<dbReference type="GO" id="GO:0000166">
    <property type="term" value="F:nucleotide binding"/>
    <property type="evidence" value="ECO:0007669"/>
    <property type="project" value="InterPro"/>
</dbReference>
<protein>
    <submittedName>
        <fullName evidence="6">Putative dehydrogenase</fullName>
    </submittedName>
</protein>
<dbReference type="SUPFAM" id="SSF55347">
    <property type="entry name" value="Glyceraldehyde-3-phosphate dehydrogenase-like, C-terminal domain"/>
    <property type="match status" value="1"/>
</dbReference>
<dbReference type="AlphaFoldDB" id="A0A846RZR4"/>
<evidence type="ECO:0000259" key="5">
    <source>
        <dbReference type="Pfam" id="PF22725"/>
    </source>
</evidence>
<gene>
    <name evidence="6" type="ORF">BJ994_002747</name>
</gene>
<evidence type="ECO:0000256" key="2">
    <source>
        <dbReference type="ARBA" id="ARBA00023002"/>
    </source>
</evidence>
<feature type="domain" description="GFO/IDH/MocA-like oxidoreductase" evidence="5">
    <location>
        <begin position="139"/>
        <end position="260"/>
    </location>
</feature>
<dbReference type="EMBL" id="JAATJL010000001">
    <property type="protein sequence ID" value="NJC23671.1"/>
    <property type="molecule type" value="Genomic_DNA"/>
</dbReference>
<evidence type="ECO:0000256" key="1">
    <source>
        <dbReference type="ARBA" id="ARBA00010928"/>
    </source>
</evidence>
<dbReference type="SUPFAM" id="SSF51735">
    <property type="entry name" value="NAD(P)-binding Rossmann-fold domains"/>
    <property type="match status" value="1"/>
</dbReference>
<dbReference type="InterPro" id="IPR055170">
    <property type="entry name" value="GFO_IDH_MocA-like_dom"/>
</dbReference>
<dbReference type="RefSeq" id="WP_167994944.1">
    <property type="nucleotide sequence ID" value="NZ_JAATJL010000001.1"/>
</dbReference>
<organism evidence="6 7">
    <name type="scientific">Arthrobacter pigmenti</name>
    <dbReference type="NCBI Taxonomy" id="271432"/>
    <lineage>
        <taxon>Bacteria</taxon>
        <taxon>Bacillati</taxon>
        <taxon>Actinomycetota</taxon>
        <taxon>Actinomycetes</taxon>
        <taxon>Micrococcales</taxon>
        <taxon>Micrococcaceae</taxon>
        <taxon>Arthrobacter</taxon>
    </lineage>
</organism>
<dbReference type="Proteomes" id="UP000547458">
    <property type="component" value="Unassembled WGS sequence"/>
</dbReference>
<proteinExistence type="inferred from homology"/>
<dbReference type="Pfam" id="PF22725">
    <property type="entry name" value="GFO_IDH_MocA_C3"/>
    <property type="match status" value="1"/>
</dbReference>
<evidence type="ECO:0000313" key="6">
    <source>
        <dbReference type="EMBL" id="NJC23671.1"/>
    </source>
</evidence>
<comment type="caution">
    <text evidence="6">The sequence shown here is derived from an EMBL/GenBank/DDBJ whole genome shotgun (WGS) entry which is preliminary data.</text>
</comment>
<name>A0A846RZR4_9MICC</name>
<keyword evidence="2" id="KW-0560">Oxidoreductase</keyword>
<dbReference type="InterPro" id="IPR000683">
    <property type="entry name" value="Gfo/Idh/MocA-like_OxRdtase_N"/>
</dbReference>
<dbReference type="PANTHER" id="PTHR43708:SF5">
    <property type="entry name" value="CONSERVED EXPRESSED OXIDOREDUCTASE (EUROFUNG)-RELATED"/>
    <property type="match status" value="1"/>
</dbReference>
<keyword evidence="3" id="KW-0520">NAD</keyword>
<dbReference type="Gene3D" id="3.30.360.10">
    <property type="entry name" value="Dihydrodipicolinate Reductase, domain 2"/>
    <property type="match status" value="1"/>
</dbReference>
<dbReference type="Pfam" id="PF01408">
    <property type="entry name" value="GFO_IDH_MocA"/>
    <property type="match status" value="1"/>
</dbReference>
<dbReference type="GO" id="GO:0016491">
    <property type="term" value="F:oxidoreductase activity"/>
    <property type="evidence" value="ECO:0007669"/>
    <property type="project" value="UniProtKB-KW"/>
</dbReference>
<accession>A0A846RZR4</accession>
<evidence type="ECO:0000259" key="4">
    <source>
        <dbReference type="Pfam" id="PF01408"/>
    </source>
</evidence>
<sequence length="362" mass="39765">MSNHTAERTIRTAVLGFGVSGRVFHSPLLAANTDYSLRFITTSNEERSRQARESYRSATVLNNPQDIFKHADEIDLVVIGTPPGTHYELANAAIDRGLHVVVDKPFVPTAAQGEELIRKAGRAGVSLTVFQNRRWDADFLTVQDLVRREALGTIATFESRFEWWQPEGFRSWKGAATLDEAGGILYDLGSHLIDQALQLFGPVQDVYGQTTRYSSASTDADEDAFVVLHHANGIRSRLTMSGLAALPGPRFHLFGTRGTYLKWGLDGQEPALDAGKDPNDDDFGMEPESAWGSLSTGATQQVVPAQRGDYAQFYKLLSDHLASGRPLPVDPWDAVQVLRIIEDVHRATGMTPSHSHPITIGS</sequence>
<keyword evidence="7" id="KW-1185">Reference proteome</keyword>
<dbReference type="Gene3D" id="3.40.50.720">
    <property type="entry name" value="NAD(P)-binding Rossmann-like Domain"/>
    <property type="match status" value="1"/>
</dbReference>
<evidence type="ECO:0000313" key="7">
    <source>
        <dbReference type="Proteomes" id="UP000547458"/>
    </source>
</evidence>
<feature type="domain" description="Gfo/Idh/MocA-like oxidoreductase N-terminal" evidence="4">
    <location>
        <begin position="10"/>
        <end position="129"/>
    </location>
</feature>
<dbReference type="PANTHER" id="PTHR43708">
    <property type="entry name" value="CONSERVED EXPRESSED OXIDOREDUCTASE (EUROFUNG)"/>
    <property type="match status" value="1"/>
</dbReference>
<reference evidence="6 7" key="1">
    <citation type="submission" date="2020-03" db="EMBL/GenBank/DDBJ databases">
        <title>Sequencing the genomes of 1000 actinobacteria strains.</title>
        <authorList>
            <person name="Klenk H.-P."/>
        </authorList>
    </citation>
    <scope>NUCLEOTIDE SEQUENCE [LARGE SCALE GENOMIC DNA]</scope>
    <source>
        <strain evidence="6 7">DSM 16403</strain>
    </source>
</reference>
<dbReference type="InterPro" id="IPR036291">
    <property type="entry name" value="NAD(P)-bd_dom_sf"/>
</dbReference>